<proteinExistence type="predicted"/>
<evidence type="ECO:0000313" key="4">
    <source>
        <dbReference type="EMBL" id="WVW86636.1"/>
    </source>
</evidence>
<dbReference type="Proteomes" id="UP000092730">
    <property type="component" value="Chromosome 8"/>
</dbReference>
<feature type="region of interest" description="Disordered" evidence="2">
    <location>
        <begin position="1"/>
        <end position="27"/>
    </location>
</feature>
<reference evidence="3" key="1">
    <citation type="submission" date="2013-07" db="EMBL/GenBank/DDBJ databases">
        <title>The Genome Sequence of Cryptococcus bestiolae CBS10118.</title>
        <authorList>
            <consortium name="The Broad Institute Genome Sequencing Platform"/>
            <person name="Cuomo C."/>
            <person name="Litvintseva A."/>
            <person name="Chen Y."/>
            <person name="Heitman J."/>
            <person name="Sun S."/>
            <person name="Springer D."/>
            <person name="Dromer F."/>
            <person name="Young S.K."/>
            <person name="Zeng Q."/>
            <person name="Gargeya S."/>
            <person name="Fitzgerald M."/>
            <person name="Abouelleil A."/>
            <person name="Alvarado L."/>
            <person name="Berlin A.M."/>
            <person name="Chapman S.B."/>
            <person name="Dewar J."/>
            <person name="Goldberg J."/>
            <person name="Griggs A."/>
            <person name="Gujja S."/>
            <person name="Hansen M."/>
            <person name="Howarth C."/>
            <person name="Imamovic A."/>
            <person name="Larimer J."/>
            <person name="McCowan C."/>
            <person name="Murphy C."/>
            <person name="Pearson M."/>
            <person name="Priest M."/>
            <person name="Roberts A."/>
            <person name="Saif S."/>
            <person name="Shea T."/>
            <person name="Sykes S."/>
            <person name="Wortman J."/>
            <person name="Nusbaum C."/>
            <person name="Birren B."/>
        </authorList>
    </citation>
    <scope>NUCLEOTIDE SEQUENCE [LARGE SCALE GENOMIC DNA]</scope>
    <source>
        <strain evidence="3">CBS 10118</strain>
    </source>
</reference>
<dbReference type="VEuPathDB" id="FungiDB:I302_07825"/>
<accession>A0A1B9FTU1</accession>
<organism evidence="3">
    <name type="scientific">Kwoniella bestiolae CBS 10118</name>
    <dbReference type="NCBI Taxonomy" id="1296100"/>
    <lineage>
        <taxon>Eukaryota</taxon>
        <taxon>Fungi</taxon>
        <taxon>Dikarya</taxon>
        <taxon>Basidiomycota</taxon>
        <taxon>Agaricomycotina</taxon>
        <taxon>Tremellomycetes</taxon>
        <taxon>Tremellales</taxon>
        <taxon>Cryptococcaceae</taxon>
        <taxon>Kwoniella</taxon>
    </lineage>
</organism>
<gene>
    <name evidence="3" type="ORF">I302_07825</name>
    <name evidence="4" type="ORF">I302_108689</name>
</gene>
<evidence type="ECO:0000313" key="3">
    <source>
        <dbReference type="EMBL" id="OCF22181.1"/>
    </source>
</evidence>
<feature type="coiled-coil region" evidence="1">
    <location>
        <begin position="34"/>
        <end position="68"/>
    </location>
</feature>
<reference evidence="3" key="3">
    <citation type="submission" date="2014-01" db="EMBL/GenBank/DDBJ databases">
        <title>Evolution of pathogenesis and genome organization in the Tremellales.</title>
        <authorList>
            <person name="Cuomo C."/>
            <person name="Litvintseva A."/>
            <person name="Heitman J."/>
            <person name="Chen Y."/>
            <person name="Sun S."/>
            <person name="Springer D."/>
            <person name="Dromer F."/>
            <person name="Young S."/>
            <person name="Zeng Q."/>
            <person name="Chapman S."/>
            <person name="Gujja S."/>
            <person name="Saif S."/>
            <person name="Birren B."/>
        </authorList>
    </citation>
    <scope>NUCLEOTIDE SEQUENCE</scope>
    <source>
        <strain evidence="3">CBS 10118</strain>
    </source>
</reference>
<dbReference type="KEGG" id="kbi:30212224"/>
<evidence type="ECO:0000256" key="2">
    <source>
        <dbReference type="SAM" id="MobiDB-lite"/>
    </source>
</evidence>
<keyword evidence="1" id="KW-0175">Coiled coil</keyword>
<dbReference type="GeneID" id="30212224"/>
<keyword evidence="5" id="KW-1185">Reference proteome</keyword>
<evidence type="ECO:0000313" key="5">
    <source>
        <dbReference type="Proteomes" id="UP000092730"/>
    </source>
</evidence>
<dbReference type="RefSeq" id="XP_019043251.1">
    <property type="nucleotide sequence ID" value="XM_019194415.1"/>
</dbReference>
<dbReference type="EMBL" id="KI894025">
    <property type="protein sequence ID" value="OCF22181.1"/>
    <property type="molecule type" value="Genomic_DNA"/>
</dbReference>
<sequence>MSNDTSQNRWNRLTGQPPPSETRDTTHTECWEVIRALRAERDEYHSKLKESEDRARQLQSQLSFSERKLWLKRNLLDKLRQHNGNLVEKLSESNAKLDSEHCIENCGFSSSSTTDGDEREGKSRLAHHHKEVIRGLVDPCVHCLYDASIDTDLPTMFCLSEGTSSPHVECVDTSIAPGKRGYRVSFGTDDSPLAERQHDPSVCNEIVKRRTLTVRQTGVSEDLIHHHLRMVPTTSANPASSND</sequence>
<dbReference type="AlphaFoldDB" id="A0A1B9FTU1"/>
<evidence type="ECO:0000256" key="1">
    <source>
        <dbReference type="SAM" id="Coils"/>
    </source>
</evidence>
<protein>
    <submittedName>
        <fullName evidence="3">Uncharacterized protein</fullName>
    </submittedName>
</protein>
<reference evidence="4" key="4">
    <citation type="submission" date="2024-02" db="EMBL/GenBank/DDBJ databases">
        <title>Comparative genomics of Cryptococcus and Kwoniella reveals pathogenesis evolution and contrasting modes of karyotype evolution via chromosome fusion or intercentromeric recombination.</title>
        <authorList>
            <person name="Coelho M.A."/>
            <person name="David-Palma M."/>
            <person name="Shea T."/>
            <person name="Bowers K."/>
            <person name="McGinley-Smith S."/>
            <person name="Mohammad A.W."/>
            <person name="Gnirke A."/>
            <person name="Yurkov A.M."/>
            <person name="Nowrousian M."/>
            <person name="Sun S."/>
            <person name="Cuomo C.A."/>
            <person name="Heitman J."/>
        </authorList>
    </citation>
    <scope>NUCLEOTIDE SEQUENCE</scope>
    <source>
        <strain evidence="4">CBS 10118</strain>
    </source>
</reference>
<dbReference type="EMBL" id="CP144548">
    <property type="protein sequence ID" value="WVW86636.1"/>
    <property type="molecule type" value="Genomic_DNA"/>
</dbReference>
<reference evidence="4" key="2">
    <citation type="submission" date="2013-07" db="EMBL/GenBank/DDBJ databases">
        <authorList>
            <consortium name="The Broad Institute Genome Sequencing Platform"/>
            <person name="Cuomo C."/>
            <person name="Litvintseva A."/>
            <person name="Chen Y."/>
            <person name="Heitman J."/>
            <person name="Sun S."/>
            <person name="Springer D."/>
            <person name="Dromer F."/>
            <person name="Young S.K."/>
            <person name="Zeng Q."/>
            <person name="Gargeya S."/>
            <person name="Fitzgerald M."/>
            <person name="Abouelleil A."/>
            <person name="Alvarado L."/>
            <person name="Berlin A.M."/>
            <person name="Chapman S.B."/>
            <person name="Dewar J."/>
            <person name="Goldberg J."/>
            <person name="Griggs A."/>
            <person name="Gujja S."/>
            <person name="Hansen M."/>
            <person name="Howarth C."/>
            <person name="Imamovic A."/>
            <person name="Larimer J."/>
            <person name="McCowan C."/>
            <person name="Murphy C."/>
            <person name="Pearson M."/>
            <person name="Priest M."/>
            <person name="Roberts A."/>
            <person name="Saif S."/>
            <person name="Shea T."/>
            <person name="Sykes S."/>
            <person name="Wortman J."/>
            <person name="Nusbaum C."/>
            <person name="Birren B."/>
        </authorList>
    </citation>
    <scope>NUCLEOTIDE SEQUENCE</scope>
    <source>
        <strain evidence="4">CBS 10118</strain>
    </source>
</reference>
<feature type="compositionally biased region" description="Polar residues" evidence="2">
    <location>
        <begin position="1"/>
        <end position="14"/>
    </location>
</feature>
<name>A0A1B9FTU1_9TREE</name>